<comment type="pathway">
    <text evidence="1">Amino-acid biosynthesis; L-serine biosynthesis; L-serine from 3-phospho-D-glycerate: step 1/3.</text>
</comment>
<dbReference type="Proteomes" id="UP000001064">
    <property type="component" value="Unassembled WGS sequence"/>
</dbReference>
<dbReference type="GeneID" id="10508291"/>
<comment type="similarity">
    <text evidence="2 9">Belongs to the D-isomer specific 2-hydroxyacid dehydrogenase family.</text>
</comment>
<dbReference type="EMBL" id="GL871285">
    <property type="protein sequence ID" value="EGC30990.1"/>
    <property type="molecule type" value="Genomic_DNA"/>
</dbReference>
<keyword evidence="12" id="KW-1185">Reference proteome</keyword>
<dbReference type="EC" id="1.1.1.95" evidence="3"/>
<name>F0ZYJ5_DICPU</name>
<dbReference type="Gene3D" id="3.40.50.720">
    <property type="entry name" value="NAD(P)-binding Rossmann-like Domain"/>
    <property type="match status" value="2"/>
</dbReference>
<evidence type="ECO:0000256" key="5">
    <source>
        <dbReference type="ARBA" id="ARBA00023002"/>
    </source>
</evidence>
<dbReference type="InParanoid" id="F0ZYJ5"/>
<dbReference type="NCBIfam" id="NF008759">
    <property type="entry name" value="PRK11790.1"/>
    <property type="match status" value="1"/>
</dbReference>
<dbReference type="InterPro" id="IPR006140">
    <property type="entry name" value="D-isomer_DH_NAD-bd"/>
</dbReference>
<accession>F0ZYJ5</accession>
<dbReference type="PANTHER" id="PTHR42789:SF1">
    <property type="entry name" value="D-ISOMER SPECIFIC 2-HYDROXYACID DEHYDROGENASE FAMILY PROTEIN (AFU_ORTHOLOGUE AFUA_6G10090)"/>
    <property type="match status" value="1"/>
</dbReference>
<dbReference type="RefSeq" id="XP_003292491.1">
    <property type="nucleotide sequence ID" value="XM_003292443.1"/>
</dbReference>
<comment type="catalytic activity">
    <reaction evidence="8">
        <text>(2R)-3-phosphoglycerate + NAD(+) = 3-phosphooxypyruvate + NADH + H(+)</text>
        <dbReference type="Rhea" id="RHEA:12641"/>
        <dbReference type="ChEBI" id="CHEBI:15378"/>
        <dbReference type="ChEBI" id="CHEBI:18110"/>
        <dbReference type="ChEBI" id="CHEBI:57540"/>
        <dbReference type="ChEBI" id="CHEBI:57945"/>
        <dbReference type="ChEBI" id="CHEBI:58272"/>
        <dbReference type="EC" id="1.1.1.95"/>
    </reaction>
</comment>
<reference evidence="12" key="1">
    <citation type="journal article" date="2011" name="Genome Biol.">
        <title>Comparative genomics of the social amoebae Dictyostelium discoideum and Dictyostelium purpureum.</title>
        <authorList>
            <consortium name="US DOE Joint Genome Institute (JGI-PGF)"/>
            <person name="Sucgang R."/>
            <person name="Kuo A."/>
            <person name="Tian X."/>
            <person name="Salerno W."/>
            <person name="Parikh A."/>
            <person name="Feasley C.L."/>
            <person name="Dalin E."/>
            <person name="Tu H."/>
            <person name="Huang E."/>
            <person name="Barry K."/>
            <person name="Lindquist E."/>
            <person name="Shapiro H."/>
            <person name="Bruce D."/>
            <person name="Schmutz J."/>
            <person name="Salamov A."/>
            <person name="Fey P."/>
            <person name="Gaudet P."/>
            <person name="Anjard C."/>
            <person name="Babu M.M."/>
            <person name="Basu S."/>
            <person name="Bushmanova Y."/>
            <person name="van der Wel H."/>
            <person name="Katoh-Kurasawa M."/>
            <person name="Dinh C."/>
            <person name="Coutinho P.M."/>
            <person name="Saito T."/>
            <person name="Elias M."/>
            <person name="Schaap P."/>
            <person name="Kay R.R."/>
            <person name="Henrissat B."/>
            <person name="Eichinger L."/>
            <person name="Rivero F."/>
            <person name="Putnam N.H."/>
            <person name="West C.M."/>
            <person name="Loomis W.F."/>
            <person name="Chisholm R.L."/>
            <person name="Shaulsky G."/>
            <person name="Strassmann J.E."/>
            <person name="Queller D.C."/>
            <person name="Kuspa A."/>
            <person name="Grigoriev I.V."/>
        </authorList>
    </citation>
    <scope>NUCLEOTIDE SEQUENCE [LARGE SCALE GENOMIC DNA]</scope>
    <source>
        <strain evidence="12">QSDP1</strain>
    </source>
</reference>
<gene>
    <name evidence="11" type="ORF">DICPUDRAFT_57993</name>
</gene>
<dbReference type="Pfam" id="PF22629">
    <property type="entry name" value="ACT_AHAS_ss"/>
    <property type="match status" value="1"/>
</dbReference>
<feature type="domain" description="ACT" evidence="10">
    <location>
        <begin position="340"/>
        <end position="407"/>
    </location>
</feature>
<proteinExistence type="inferred from homology"/>
<dbReference type="CDD" id="cd12176">
    <property type="entry name" value="PGDH_3"/>
    <property type="match status" value="1"/>
</dbReference>
<dbReference type="PROSITE" id="PS00065">
    <property type="entry name" value="D_2_HYDROXYACID_DH_1"/>
    <property type="match status" value="1"/>
</dbReference>
<dbReference type="Pfam" id="PF02826">
    <property type="entry name" value="2-Hacid_dh_C"/>
    <property type="match status" value="1"/>
</dbReference>
<evidence type="ECO:0000256" key="2">
    <source>
        <dbReference type="ARBA" id="ARBA00005854"/>
    </source>
</evidence>
<dbReference type="OrthoDB" id="418179at2759"/>
<dbReference type="PANTHER" id="PTHR42789">
    <property type="entry name" value="D-ISOMER SPECIFIC 2-HYDROXYACID DEHYDROGENASE FAMILY PROTEIN (AFU_ORTHOLOGUE AFUA_6G10090)"/>
    <property type="match status" value="1"/>
</dbReference>
<dbReference type="OMA" id="SKGCWEV"/>
<evidence type="ECO:0000256" key="1">
    <source>
        <dbReference type="ARBA" id="ARBA00005216"/>
    </source>
</evidence>
<dbReference type="UniPathway" id="UPA00135">
    <property type="reaction ID" value="UER00196"/>
</dbReference>
<evidence type="ECO:0000256" key="4">
    <source>
        <dbReference type="ARBA" id="ARBA00022605"/>
    </source>
</evidence>
<dbReference type="InterPro" id="IPR050857">
    <property type="entry name" value="D-2-hydroxyacid_DH"/>
</dbReference>
<evidence type="ECO:0000256" key="9">
    <source>
        <dbReference type="RuleBase" id="RU003719"/>
    </source>
</evidence>
<protein>
    <recommendedName>
        <fullName evidence="3">phosphoglycerate dehydrogenase</fullName>
        <ecNumber evidence="3">1.1.1.95</ecNumber>
    </recommendedName>
</protein>
<dbReference type="eggNOG" id="KOG0068">
    <property type="taxonomic scope" value="Eukaryota"/>
</dbReference>
<dbReference type="InterPro" id="IPR002912">
    <property type="entry name" value="ACT_dom"/>
</dbReference>
<dbReference type="VEuPathDB" id="AmoebaDB:DICPUDRAFT_57993"/>
<evidence type="ECO:0000259" key="10">
    <source>
        <dbReference type="PROSITE" id="PS51671"/>
    </source>
</evidence>
<dbReference type="GO" id="GO:0047545">
    <property type="term" value="F:(S)-2-hydroxyglutarate dehydrogenase activity"/>
    <property type="evidence" value="ECO:0007669"/>
    <property type="project" value="UniProtKB-ARBA"/>
</dbReference>
<dbReference type="FunFam" id="3.40.50.720:FF:000041">
    <property type="entry name" value="D-3-phosphoglycerate dehydrogenase"/>
    <property type="match status" value="1"/>
</dbReference>
<evidence type="ECO:0000256" key="3">
    <source>
        <dbReference type="ARBA" id="ARBA00013143"/>
    </source>
</evidence>
<dbReference type="AlphaFoldDB" id="F0ZYJ5"/>
<dbReference type="SUPFAM" id="SSF52283">
    <property type="entry name" value="Formate/glycerate dehydrogenase catalytic domain-like"/>
    <property type="match status" value="1"/>
</dbReference>
<dbReference type="Pfam" id="PF00389">
    <property type="entry name" value="2-Hacid_dh"/>
    <property type="match status" value="1"/>
</dbReference>
<dbReference type="SUPFAM" id="SSF51735">
    <property type="entry name" value="NAD(P)-binding Rossmann-fold domains"/>
    <property type="match status" value="1"/>
</dbReference>
<keyword evidence="6" id="KW-0520">NAD</keyword>
<dbReference type="InterPro" id="IPR006139">
    <property type="entry name" value="D-isomer_2_OHA_DH_cat_dom"/>
</dbReference>
<dbReference type="SUPFAM" id="SSF55021">
    <property type="entry name" value="ACT-like"/>
    <property type="match status" value="1"/>
</dbReference>
<dbReference type="GO" id="GO:0004617">
    <property type="term" value="F:phosphoglycerate dehydrogenase activity"/>
    <property type="evidence" value="ECO:0007669"/>
    <property type="project" value="UniProtKB-EC"/>
</dbReference>
<dbReference type="FunCoup" id="F0ZYJ5">
    <property type="interactions" value="343"/>
</dbReference>
<dbReference type="InterPro" id="IPR036291">
    <property type="entry name" value="NAD(P)-bd_dom_sf"/>
</dbReference>
<keyword evidence="5 9" id="KW-0560">Oxidoreductase</keyword>
<evidence type="ECO:0000256" key="6">
    <source>
        <dbReference type="ARBA" id="ARBA00023027"/>
    </source>
</evidence>
<dbReference type="InterPro" id="IPR029752">
    <property type="entry name" value="D-isomer_DH_CS1"/>
</dbReference>
<sequence length="407" mass="44743">MDTTTSFPKDKIKILLLENIHSAAIKQFNDQGFQVESISSSLPEEKIIEKIKDVHVLGLRSKTKVTEKILDAANRLLAIGCFCIGTDQVDLHAAEKRGIPVFNSPFCNSRSVAELIIAEIIILSRKLGDRSKEMHEKKWRKESKACHEIRGKSLGIIGYGHIGSQLSVLAEAMGMSVSYYDIARRLPLGNSKMCPDLKSLLESNNFITLHVPDTELTRGMIGEEEINTMKKGTYLLNASRGKVVQIPHLAAALRSGHLAGCAVDVYPSEPEANCDDWETELQGCPNTILTPHIGGSTEEAQEAIGLEVSDLIISFINSGASAGSVNFPEVTMPYSPSTHRILNIHNNKPGVLRDINNILSEFNVSGQVLSTRKQIGYIIADVDSKASKEIKKKISDLPNSIRTRILY</sequence>
<dbReference type="InterPro" id="IPR054480">
    <property type="entry name" value="AHAS_small-like_ACT"/>
</dbReference>
<evidence type="ECO:0000313" key="12">
    <source>
        <dbReference type="Proteomes" id="UP000001064"/>
    </source>
</evidence>
<evidence type="ECO:0000256" key="7">
    <source>
        <dbReference type="ARBA" id="ARBA00023299"/>
    </source>
</evidence>
<keyword evidence="7" id="KW-0718">Serine biosynthesis</keyword>
<dbReference type="PROSITE" id="PS51671">
    <property type="entry name" value="ACT"/>
    <property type="match status" value="1"/>
</dbReference>
<dbReference type="GO" id="GO:0006564">
    <property type="term" value="P:L-serine biosynthetic process"/>
    <property type="evidence" value="ECO:0007669"/>
    <property type="project" value="UniProtKB-KW"/>
</dbReference>
<organism evidence="11 12">
    <name type="scientific">Dictyostelium purpureum</name>
    <name type="common">Slime mold</name>
    <dbReference type="NCBI Taxonomy" id="5786"/>
    <lineage>
        <taxon>Eukaryota</taxon>
        <taxon>Amoebozoa</taxon>
        <taxon>Evosea</taxon>
        <taxon>Eumycetozoa</taxon>
        <taxon>Dictyostelia</taxon>
        <taxon>Dictyosteliales</taxon>
        <taxon>Dictyosteliaceae</taxon>
        <taxon>Dictyostelium</taxon>
    </lineage>
</organism>
<dbReference type="CDD" id="cd04901">
    <property type="entry name" value="ACT_3PGDH"/>
    <property type="match status" value="1"/>
</dbReference>
<evidence type="ECO:0000256" key="8">
    <source>
        <dbReference type="ARBA" id="ARBA00048731"/>
    </source>
</evidence>
<dbReference type="InterPro" id="IPR045865">
    <property type="entry name" value="ACT-like_dom_sf"/>
</dbReference>
<keyword evidence="4" id="KW-0028">Amino-acid biosynthesis</keyword>
<dbReference type="KEGG" id="dpp:DICPUDRAFT_57993"/>
<dbReference type="STRING" id="5786.F0ZYJ5"/>
<evidence type="ECO:0000313" key="11">
    <source>
        <dbReference type="EMBL" id="EGC30990.1"/>
    </source>
</evidence>
<dbReference type="Gene3D" id="3.30.70.260">
    <property type="match status" value="1"/>
</dbReference>
<dbReference type="GO" id="GO:0051287">
    <property type="term" value="F:NAD binding"/>
    <property type="evidence" value="ECO:0007669"/>
    <property type="project" value="InterPro"/>
</dbReference>